<gene>
    <name evidence="1" type="ORF">SAMN05661091_5346</name>
</gene>
<evidence type="ECO:0000313" key="2">
    <source>
        <dbReference type="Proteomes" id="UP000192940"/>
    </source>
</evidence>
<dbReference type="Proteomes" id="UP000192940">
    <property type="component" value="Chromosome I"/>
</dbReference>
<dbReference type="AlphaFoldDB" id="A0A1X7HQR7"/>
<keyword evidence="2" id="KW-1185">Reference proteome</keyword>
<accession>A0A1X7HQR7</accession>
<proteinExistence type="predicted"/>
<dbReference type="RefSeq" id="WP_208915971.1">
    <property type="nucleotide sequence ID" value="NZ_LT840184.1"/>
</dbReference>
<name>A0A1X7HQR7_9BACL</name>
<protein>
    <submittedName>
        <fullName evidence="1">Uncharacterized protein</fullName>
    </submittedName>
</protein>
<reference evidence="1 2" key="1">
    <citation type="submission" date="2017-04" db="EMBL/GenBank/DDBJ databases">
        <authorList>
            <person name="Afonso C.L."/>
            <person name="Miller P.J."/>
            <person name="Scott M.A."/>
            <person name="Spackman E."/>
            <person name="Goraichik I."/>
            <person name="Dimitrov K.M."/>
            <person name="Suarez D.L."/>
            <person name="Swayne D.E."/>
        </authorList>
    </citation>
    <scope>NUCLEOTIDE SEQUENCE [LARGE SCALE GENOMIC DNA]</scope>
    <source>
        <strain evidence="1 2">N3/975</strain>
    </source>
</reference>
<dbReference type="STRING" id="1313296.SAMN05661091_5346"/>
<dbReference type="EMBL" id="LT840184">
    <property type="protein sequence ID" value="SMF91088.1"/>
    <property type="molecule type" value="Genomic_DNA"/>
</dbReference>
<organism evidence="1 2">
    <name type="scientific">Paenibacillus uliginis N3/975</name>
    <dbReference type="NCBI Taxonomy" id="1313296"/>
    <lineage>
        <taxon>Bacteria</taxon>
        <taxon>Bacillati</taxon>
        <taxon>Bacillota</taxon>
        <taxon>Bacilli</taxon>
        <taxon>Bacillales</taxon>
        <taxon>Paenibacillaceae</taxon>
        <taxon>Paenibacillus</taxon>
    </lineage>
</organism>
<evidence type="ECO:0000313" key="1">
    <source>
        <dbReference type="EMBL" id="SMF91088.1"/>
    </source>
</evidence>
<sequence>MNTRLMNDTVRLLHEEWSPIAGIVLDIPCHDMNRLVQVLDHHQLEPKRQTVLLALYNLLHMARERHRDCSFSDPDLTRNILDGDYLYSLYLQMAVKFQETNLVSHLAPVLKQQKIALAEGRLIDEDLTMHFEKFLCGEYKQKQTGKAM</sequence>